<evidence type="ECO:0000313" key="3">
    <source>
        <dbReference type="EMBL" id="EDP10955.1"/>
    </source>
</evidence>
<comment type="caution">
    <text evidence="3">The sequence shown here is derived from an EMBL/GenBank/DDBJ whole genome shotgun (WGS) entry which is preliminary data.</text>
</comment>
<accession>A8RD06</accession>
<evidence type="ECO:0000313" key="4">
    <source>
        <dbReference type="Proteomes" id="UP000004090"/>
    </source>
</evidence>
<protein>
    <recommendedName>
        <fullName evidence="5">DUF4355 domain-containing protein</fullName>
    </recommendedName>
</protein>
<evidence type="ECO:0000256" key="1">
    <source>
        <dbReference type="SAM" id="Coils"/>
    </source>
</evidence>
<name>A8RD06_9FIRM</name>
<dbReference type="Proteomes" id="UP000004090">
    <property type="component" value="Unassembled WGS sequence"/>
</dbReference>
<dbReference type="HOGENOM" id="CLU_1501336_0_0_9"/>
<dbReference type="AlphaFoldDB" id="A8RD06"/>
<feature type="coiled-coil region" evidence="1">
    <location>
        <begin position="54"/>
        <end position="83"/>
    </location>
</feature>
<feature type="region of interest" description="Disordered" evidence="2">
    <location>
        <begin position="135"/>
        <end position="154"/>
    </location>
</feature>
<sequence length="179" mass="19860">MSEVNTQTTSTTDNSANANTPDTTKEEEVVAKELLDKATSEAADYKKKWKALLSEQAQKELEAKEKEERMLEIEKENKSLKMNNALVNSGFSEKVIKDIVKSAVEGDADALAKAITDGAKEVTKELQDKIATLELENTEHPANGSNSNNQEITLDVSKMSLDELEKAFKEHPELAEKYK</sequence>
<proteinExistence type="predicted"/>
<gene>
    <name evidence="3" type="ORF">EUBDOL_01554</name>
</gene>
<reference evidence="3 4" key="2">
    <citation type="submission" date="2007-09" db="EMBL/GenBank/DDBJ databases">
        <authorList>
            <person name="Fulton L."/>
            <person name="Clifton S."/>
            <person name="Fulton B."/>
            <person name="Xu J."/>
            <person name="Minx P."/>
            <person name="Pepin K.H."/>
            <person name="Johnson M."/>
            <person name="Thiruvilangam P."/>
            <person name="Bhonagiri V."/>
            <person name="Nash W.E."/>
            <person name="Mardis E.R."/>
            <person name="Wilson R.K."/>
        </authorList>
    </citation>
    <scope>NUCLEOTIDE SEQUENCE [LARGE SCALE GENOMIC DNA]</scope>
    <source>
        <strain evidence="3 4">DSM 3991</strain>
    </source>
</reference>
<organism evidence="3 4">
    <name type="scientific">Amedibacillus dolichus DSM 3991</name>
    <dbReference type="NCBI Taxonomy" id="428127"/>
    <lineage>
        <taxon>Bacteria</taxon>
        <taxon>Bacillati</taxon>
        <taxon>Bacillota</taxon>
        <taxon>Erysipelotrichia</taxon>
        <taxon>Erysipelotrichales</taxon>
        <taxon>Erysipelotrichaceae</taxon>
        <taxon>Amedibacillus</taxon>
    </lineage>
</organism>
<dbReference type="RefSeq" id="WP_004800071.1">
    <property type="nucleotide sequence ID" value="NZ_DS483476.1"/>
</dbReference>
<feature type="compositionally biased region" description="Low complexity" evidence="2">
    <location>
        <begin position="1"/>
        <end position="22"/>
    </location>
</feature>
<dbReference type="STRING" id="428127.EUBDOL_01554"/>
<evidence type="ECO:0008006" key="5">
    <source>
        <dbReference type="Google" id="ProtNLM"/>
    </source>
</evidence>
<evidence type="ECO:0000256" key="2">
    <source>
        <dbReference type="SAM" id="MobiDB-lite"/>
    </source>
</evidence>
<feature type="compositionally biased region" description="Polar residues" evidence="2">
    <location>
        <begin position="143"/>
        <end position="152"/>
    </location>
</feature>
<dbReference type="GeneID" id="92793680"/>
<reference evidence="3 4" key="1">
    <citation type="submission" date="2007-09" db="EMBL/GenBank/DDBJ databases">
        <title>Draft genome sequence of Eubacterium dolichum (DSM 3991).</title>
        <authorList>
            <person name="Sudarsanam P."/>
            <person name="Ley R."/>
            <person name="Guruge J."/>
            <person name="Turnbaugh P.J."/>
            <person name="Mahowald M."/>
            <person name="Liep D."/>
            <person name="Gordon J."/>
        </authorList>
    </citation>
    <scope>NUCLEOTIDE SEQUENCE [LARGE SCALE GENOMIC DNA]</scope>
    <source>
        <strain evidence="3 4">DSM 3991</strain>
    </source>
</reference>
<keyword evidence="1" id="KW-0175">Coiled coil</keyword>
<dbReference type="EMBL" id="ABAW02000021">
    <property type="protein sequence ID" value="EDP10955.1"/>
    <property type="molecule type" value="Genomic_DNA"/>
</dbReference>
<feature type="region of interest" description="Disordered" evidence="2">
    <location>
        <begin position="1"/>
        <end position="27"/>
    </location>
</feature>